<keyword evidence="9" id="KW-1185">Reference proteome</keyword>
<gene>
    <name evidence="8" type="ORF">ACFP3M_26205</name>
</gene>
<feature type="transmembrane region" description="Helical" evidence="6">
    <location>
        <begin position="468"/>
        <end position="487"/>
    </location>
</feature>
<evidence type="ECO:0000256" key="3">
    <source>
        <dbReference type="ARBA" id="ARBA00022692"/>
    </source>
</evidence>
<evidence type="ECO:0000256" key="1">
    <source>
        <dbReference type="ARBA" id="ARBA00004651"/>
    </source>
</evidence>
<keyword evidence="5 6" id="KW-0472">Membrane</keyword>
<keyword evidence="2" id="KW-1003">Cell membrane</keyword>
<evidence type="ECO:0000256" key="5">
    <source>
        <dbReference type="ARBA" id="ARBA00023136"/>
    </source>
</evidence>
<sequence>MRRTTARPRPARHPAHGPAAVLGALVLLTAFLAAAFVRGTDAYETRGARAALATAPAEQRTLQISLSRTDTTGPATAFAPHRTDREDRALRRALGVPVAPGDAVHGVRTTVPLTTPDPALPRPDGAPAAFALYAPSGLGSHATLTAGRLPRAGAPVPEAAVTTATATALHLRPGDTLHPGTLTVRITGLLTPRATTGAYWSVDDLLTAPHLAPTDGVPPRRAWRGALLLAPGDGPALAADDRGAPEKFWWYGLDARHLTARQVPALRARLASLEHGTGLAALRAVTGPDTVVDTAADTLLSGYERSRAALTPVLAVAACTAATAAAVVLVLAGSLAAARRHDEFALLRARGAALPGLAGRLAAGTCAVALLAAAAGWAAARLLVPVPPGTPATGALLAAAAVAAAGAAVLPLRAAHAHRRPHPAARRDTATARPSRRRAVAELTTVALAAAAVAALRRHGPANGPDLLVSAAPVLIAVIATLLLLRLHPLPLRALARPAARRRGLTGFLALARAGRAHPATGLPLLALLTALTCASFGGAVLLGVGHGRDTAALATVGAEARITSDRPLPPALRTALTSVPGVTDAVAVRTEVQPAPDNGPPLTLVTADADAYARLARATGLGTFDARTLADPGGDAPLPALVSPDVPRRFGRDPMPLQPEAGALVVRPAAVRADTPALPGGSFLVVSADAVHRRHPDAAGGPTALLLSGVSPDPAVLRAAVRAHTPPGAHPVTVVRGEVRARLADAPLQQGAERLYAAATAAGAGYALLALLLAGARAAPERAPLLDRLRALGMTRRQGRRLLLLEALPQALLAAAGGAATAAVTLWLLGPATDLTPLALPGGAAGTVPLRAGPAALLLPSAGVLVLTLTAALAQTWRPGRRHSPRPEAGAL</sequence>
<proteinExistence type="predicted"/>
<evidence type="ECO:0000259" key="7">
    <source>
        <dbReference type="Pfam" id="PF02687"/>
    </source>
</evidence>
<feature type="transmembrane region" description="Helical" evidence="6">
    <location>
        <begin position="313"/>
        <end position="336"/>
    </location>
</feature>
<keyword evidence="3 6" id="KW-0812">Transmembrane</keyword>
<keyword evidence="4 6" id="KW-1133">Transmembrane helix</keyword>
<organism evidence="8 9">
    <name type="scientific">Streptomyces ramulosus</name>
    <dbReference type="NCBI Taxonomy" id="47762"/>
    <lineage>
        <taxon>Bacteria</taxon>
        <taxon>Bacillati</taxon>
        <taxon>Actinomycetota</taxon>
        <taxon>Actinomycetes</taxon>
        <taxon>Kitasatosporales</taxon>
        <taxon>Streptomycetaceae</taxon>
        <taxon>Streptomyces</taxon>
    </lineage>
</organism>
<feature type="transmembrane region" description="Helical" evidence="6">
    <location>
        <begin position="802"/>
        <end position="831"/>
    </location>
</feature>
<feature type="transmembrane region" description="Helical" evidence="6">
    <location>
        <begin position="523"/>
        <end position="545"/>
    </location>
</feature>
<dbReference type="RefSeq" id="WP_386461176.1">
    <property type="nucleotide sequence ID" value="NZ_JBHSPW010000014.1"/>
</dbReference>
<feature type="transmembrane region" description="Helical" evidence="6">
    <location>
        <begin position="392"/>
        <end position="412"/>
    </location>
</feature>
<comment type="caution">
    <text evidence="8">The sequence shown here is derived from an EMBL/GenBank/DDBJ whole genome shotgun (WGS) entry which is preliminary data.</text>
</comment>
<evidence type="ECO:0000313" key="8">
    <source>
        <dbReference type="EMBL" id="MFC5896294.1"/>
    </source>
</evidence>
<protein>
    <submittedName>
        <fullName evidence="8">FtsX-like permease family protein</fullName>
    </submittedName>
</protein>
<dbReference type="InterPro" id="IPR003838">
    <property type="entry name" value="ABC3_permease_C"/>
</dbReference>
<evidence type="ECO:0000313" key="9">
    <source>
        <dbReference type="Proteomes" id="UP001596241"/>
    </source>
</evidence>
<reference evidence="9" key="1">
    <citation type="journal article" date="2019" name="Int. J. Syst. Evol. Microbiol.">
        <title>The Global Catalogue of Microorganisms (GCM) 10K type strain sequencing project: providing services to taxonomists for standard genome sequencing and annotation.</title>
        <authorList>
            <consortium name="The Broad Institute Genomics Platform"/>
            <consortium name="The Broad Institute Genome Sequencing Center for Infectious Disease"/>
            <person name="Wu L."/>
            <person name="Ma J."/>
        </authorList>
    </citation>
    <scope>NUCLEOTIDE SEQUENCE [LARGE SCALE GENOMIC DNA]</scope>
    <source>
        <strain evidence="9">CGMCC 1.15809</strain>
    </source>
</reference>
<feature type="transmembrane region" description="Helical" evidence="6">
    <location>
        <begin position="357"/>
        <end position="380"/>
    </location>
</feature>
<evidence type="ECO:0000256" key="4">
    <source>
        <dbReference type="ARBA" id="ARBA00022989"/>
    </source>
</evidence>
<dbReference type="EMBL" id="JBHSPW010000014">
    <property type="protein sequence ID" value="MFC5896294.1"/>
    <property type="molecule type" value="Genomic_DNA"/>
</dbReference>
<dbReference type="Pfam" id="PF02687">
    <property type="entry name" value="FtsX"/>
    <property type="match status" value="1"/>
</dbReference>
<evidence type="ECO:0000256" key="2">
    <source>
        <dbReference type="ARBA" id="ARBA00022475"/>
    </source>
</evidence>
<dbReference type="Proteomes" id="UP001596241">
    <property type="component" value="Unassembled WGS sequence"/>
</dbReference>
<feature type="domain" description="ABC3 transporter permease C-terminal" evidence="7">
    <location>
        <begin position="768"/>
        <end position="879"/>
    </location>
</feature>
<feature type="transmembrane region" description="Helical" evidence="6">
    <location>
        <begin position="851"/>
        <end position="875"/>
    </location>
</feature>
<evidence type="ECO:0000256" key="6">
    <source>
        <dbReference type="SAM" id="Phobius"/>
    </source>
</evidence>
<name>A0ABW1FQS9_9ACTN</name>
<accession>A0ABW1FQS9</accession>
<comment type="subcellular location">
    <subcellularLocation>
        <location evidence="1">Cell membrane</location>
        <topology evidence="1">Multi-pass membrane protein</topology>
    </subcellularLocation>
</comment>